<keyword evidence="2" id="KW-1185">Reference proteome</keyword>
<gene>
    <name evidence="1" type="ORF">LTS18_005821</name>
</gene>
<proteinExistence type="predicted"/>
<dbReference type="EMBL" id="JAWDJW010000014">
    <property type="protein sequence ID" value="KAK3082058.1"/>
    <property type="molecule type" value="Genomic_DNA"/>
</dbReference>
<dbReference type="Proteomes" id="UP001186974">
    <property type="component" value="Unassembled WGS sequence"/>
</dbReference>
<comment type="caution">
    <text evidence="1">The sequence shown here is derived from an EMBL/GenBank/DDBJ whole genome shotgun (WGS) entry which is preliminary data.</text>
</comment>
<protein>
    <submittedName>
        <fullName evidence="1">Uncharacterized protein</fullName>
    </submittedName>
</protein>
<accession>A0ACC3DZ91</accession>
<evidence type="ECO:0000313" key="2">
    <source>
        <dbReference type="Proteomes" id="UP001186974"/>
    </source>
</evidence>
<sequence>MPNNPIAIAMERSTEEVVAAFYTLAKMTATVNDDVKRIMVAAGVVVETEWFNEIHYKTRIYDQEAWLLCCAIGMEKNILRMNNPLERVHKVAARIVAELQRKGILRR</sequence>
<reference evidence="1" key="1">
    <citation type="submission" date="2024-09" db="EMBL/GenBank/DDBJ databases">
        <title>Black Yeasts Isolated from many extreme environments.</title>
        <authorList>
            <person name="Coleine C."/>
            <person name="Stajich J.E."/>
            <person name="Selbmann L."/>
        </authorList>
    </citation>
    <scope>NUCLEOTIDE SEQUENCE</scope>
    <source>
        <strain evidence="1">CCFEE 5737</strain>
    </source>
</reference>
<organism evidence="1 2">
    <name type="scientific">Coniosporium uncinatum</name>
    <dbReference type="NCBI Taxonomy" id="93489"/>
    <lineage>
        <taxon>Eukaryota</taxon>
        <taxon>Fungi</taxon>
        <taxon>Dikarya</taxon>
        <taxon>Ascomycota</taxon>
        <taxon>Pezizomycotina</taxon>
        <taxon>Dothideomycetes</taxon>
        <taxon>Dothideomycetes incertae sedis</taxon>
        <taxon>Coniosporium</taxon>
    </lineage>
</organism>
<name>A0ACC3DZ91_9PEZI</name>
<evidence type="ECO:0000313" key="1">
    <source>
        <dbReference type="EMBL" id="KAK3082058.1"/>
    </source>
</evidence>